<dbReference type="Proteomes" id="UP000034392">
    <property type="component" value="Chromosome"/>
</dbReference>
<accession>A0A0F7KQJ1</accession>
<dbReference type="KEGG" id="aay:WYH_01762"/>
<dbReference type="Gene3D" id="3.40.50.11010">
    <property type="match status" value="1"/>
</dbReference>
<dbReference type="AlphaFoldDB" id="A0A0F7KQJ1"/>
<dbReference type="STRING" id="1267766.WYH_01762"/>
<gene>
    <name evidence="1" type="ORF">WYH_01762</name>
</gene>
<dbReference type="PATRIC" id="fig|1267766.3.peg.1780"/>
<organism evidence="1 2">
    <name type="scientific">Croceibacterium atlanticum</name>
    <dbReference type="NCBI Taxonomy" id="1267766"/>
    <lineage>
        <taxon>Bacteria</taxon>
        <taxon>Pseudomonadati</taxon>
        <taxon>Pseudomonadota</taxon>
        <taxon>Alphaproteobacteria</taxon>
        <taxon>Sphingomonadales</taxon>
        <taxon>Erythrobacteraceae</taxon>
        <taxon>Croceibacterium</taxon>
    </lineage>
</organism>
<protein>
    <recommendedName>
        <fullName evidence="3">Glycosyl transferase family 1</fullName>
    </recommendedName>
</protein>
<name>A0A0F7KQJ1_9SPHN</name>
<dbReference type="EMBL" id="CP011452">
    <property type="protein sequence ID" value="AKH42798.1"/>
    <property type="molecule type" value="Genomic_DNA"/>
</dbReference>
<dbReference type="SUPFAM" id="SSF53756">
    <property type="entry name" value="UDP-Glycosyltransferase/glycogen phosphorylase"/>
    <property type="match status" value="1"/>
</dbReference>
<evidence type="ECO:0000313" key="2">
    <source>
        <dbReference type="Proteomes" id="UP000034392"/>
    </source>
</evidence>
<reference evidence="1" key="1">
    <citation type="submission" date="2015-05" db="EMBL/GenBank/DDBJ databases">
        <title>The complete genome of Altererythrobacter atlanticus strain 26DY36.</title>
        <authorList>
            <person name="Wu Y.-H."/>
            <person name="Cheng H."/>
            <person name="Wu X.-W."/>
        </authorList>
    </citation>
    <scope>NUCLEOTIDE SEQUENCE [LARGE SCALE GENOMIC DNA]</scope>
    <source>
        <strain evidence="1">26DY36</strain>
    </source>
</reference>
<dbReference type="Gene3D" id="3.40.50.2000">
    <property type="entry name" value="Glycogen Phosphorylase B"/>
    <property type="match status" value="1"/>
</dbReference>
<evidence type="ECO:0008006" key="3">
    <source>
        <dbReference type="Google" id="ProtNLM"/>
    </source>
</evidence>
<evidence type="ECO:0000313" key="1">
    <source>
        <dbReference type="EMBL" id="AKH42798.1"/>
    </source>
</evidence>
<keyword evidence="2" id="KW-1185">Reference proteome</keyword>
<proteinExistence type="predicted"/>
<sequence length="349" mass="38428">MLERGGAHVQLAGFARDDVLAPAVARRRPMLLGRSADAAMVNRALATLRQVLLPSDLKRWFADCDVIMARNLEQLAIARAMVGQRPLVYECLDIHRLLVGTGLAARAVQSVEGRLLPRADLLITSSPAFLSRHFDHRPLRAPSLLVENKLLVEEGKAPPRRPAVPAVPLTIGWFGMLRCRTTFAFLKQLAIEGEGRIQVLVSGKPSPAEFPDFEKSVGEVPNMRFTGPYTYADLPELYGQCHFAWTIDWFEEGLNSAMLLPNRLYEALAFGAIPIALADIEVGRWLTRHDAGFLVSQPEEARRELLAMTPERIASLQERALAVAPEDVLADDRDCRALVAAIGMAGGRA</sequence>